<feature type="compositionally biased region" description="Low complexity" evidence="1">
    <location>
        <begin position="26"/>
        <end position="38"/>
    </location>
</feature>
<dbReference type="OrthoDB" id="2530518at2759"/>
<comment type="caution">
    <text evidence="2">The sequence shown here is derived from an EMBL/GenBank/DDBJ whole genome shotgun (WGS) entry which is preliminary data.</text>
</comment>
<feature type="compositionally biased region" description="Low complexity" evidence="1">
    <location>
        <begin position="53"/>
        <end position="64"/>
    </location>
</feature>
<dbReference type="Proteomes" id="UP000193467">
    <property type="component" value="Unassembled WGS sequence"/>
</dbReference>
<accession>A0A1Y2DZP5</accession>
<dbReference type="InParanoid" id="A0A1Y2DZP5"/>
<gene>
    <name evidence="2" type="ORF">BCR35DRAFT_308659</name>
</gene>
<feature type="compositionally biased region" description="Low complexity" evidence="1">
    <location>
        <begin position="315"/>
        <end position="330"/>
    </location>
</feature>
<evidence type="ECO:0000313" key="2">
    <source>
        <dbReference type="EMBL" id="ORY64758.1"/>
    </source>
</evidence>
<protein>
    <submittedName>
        <fullName evidence="2">Uncharacterized protein</fullName>
    </submittedName>
</protein>
<feature type="compositionally biased region" description="Basic and acidic residues" evidence="1">
    <location>
        <begin position="122"/>
        <end position="132"/>
    </location>
</feature>
<feature type="compositionally biased region" description="Basic and acidic residues" evidence="1">
    <location>
        <begin position="334"/>
        <end position="345"/>
    </location>
</feature>
<sequence length="436" mass="46073">MAHLAAPATAAESLTSNHPPAPTIPSRSASLIVSSRSRAQATRSPRQPLTFAIPPSTTSPIHSPNVSPKGRPSLLRKLGRSLSQSRTQLVRRVSGSRPSTASSPSTAPTTPPAVQVTAPEPPTREVTGKGKAAELSVPAGPARLSRGLRVLGRSKSEGRRRHGVAKEEERMDELVRRAERSCGASGVGTDAHSGMGSYFWSDSLGVCWDGREQVLPDLLSVQPAYSSNADYLPVPSRVVYASTLSTFPPRPPLRRLSTPPPPPTLSPAEEVIAEYRAAHGAPPSPLDPIISSDATPIPTPKAAEVDAGSRGRPLAYARSVASDSSSSRAPSELRFTRGDGGRASEDSSTSLESMRDASPAGQRVKMAVEQPALLEHSPPAPSPLAISSLPRFNLVDEGPVRRPEETVGKGQWATFGGLEDETSSETSSVEDWRDCE</sequence>
<feature type="region of interest" description="Disordered" evidence="1">
    <location>
        <begin position="1"/>
        <end position="134"/>
    </location>
</feature>
<reference evidence="2 3" key="1">
    <citation type="submission" date="2016-07" db="EMBL/GenBank/DDBJ databases">
        <title>Pervasive Adenine N6-methylation of Active Genes in Fungi.</title>
        <authorList>
            <consortium name="DOE Joint Genome Institute"/>
            <person name="Mondo S.J."/>
            <person name="Dannebaum R.O."/>
            <person name="Kuo R.C."/>
            <person name="Labutti K."/>
            <person name="Haridas S."/>
            <person name="Kuo A."/>
            <person name="Salamov A."/>
            <person name="Ahrendt S.R."/>
            <person name="Lipzen A."/>
            <person name="Sullivan W."/>
            <person name="Andreopoulos W.B."/>
            <person name="Clum A."/>
            <person name="Lindquist E."/>
            <person name="Daum C."/>
            <person name="Ramamoorthy G.K."/>
            <person name="Gryganskyi A."/>
            <person name="Culley D."/>
            <person name="Magnuson J.K."/>
            <person name="James T.Y."/>
            <person name="O'Malley M.A."/>
            <person name="Stajich J.E."/>
            <person name="Spatafora J.W."/>
            <person name="Visel A."/>
            <person name="Grigoriev I.V."/>
        </authorList>
    </citation>
    <scope>NUCLEOTIDE SEQUENCE [LARGE SCALE GENOMIC DNA]</scope>
    <source>
        <strain evidence="2 3">62-1032</strain>
    </source>
</reference>
<dbReference type="EMBL" id="MCGR01000065">
    <property type="protein sequence ID" value="ORY64758.1"/>
    <property type="molecule type" value="Genomic_DNA"/>
</dbReference>
<keyword evidence="3" id="KW-1185">Reference proteome</keyword>
<evidence type="ECO:0000256" key="1">
    <source>
        <dbReference type="SAM" id="MobiDB-lite"/>
    </source>
</evidence>
<evidence type="ECO:0000313" key="3">
    <source>
        <dbReference type="Proteomes" id="UP000193467"/>
    </source>
</evidence>
<feature type="region of interest" description="Disordered" evidence="1">
    <location>
        <begin position="399"/>
        <end position="436"/>
    </location>
</feature>
<feature type="region of interest" description="Disordered" evidence="1">
    <location>
        <begin position="279"/>
        <end position="386"/>
    </location>
</feature>
<name>A0A1Y2DZP5_9BASI</name>
<feature type="compositionally biased region" description="Low complexity" evidence="1">
    <location>
        <begin position="93"/>
        <end position="118"/>
    </location>
</feature>
<proteinExistence type="predicted"/>
<dbReference type="AlphaFoldDB" id="A0A1Y2DZP5"/>
<organism evidence="2 3">
    <name type="scientific">Leucosporidium creatinivorum</name>
    <dbReference type="NCBI Taxonomy" id="106004"/>
    <lineage>
        <taxon>Eukaryota</taxon>
        <taxon>Fungi</taxon>
        <taxon>Dikarya</taxon>
        <taxon>Basidiomycota</taxon>
        <taxon>Pucciniomycotina</taxon>
        <taxon>Microbotryomycetes</taxon>
        <taxon>Leucosporidiales</taxon>
        <taxon>Leucosporidium</taxon>
    </lineage>
</organism>